<evidence type="ECO:0000313" key="8">
    <source>
        <dbReference type="EMBL" id="OAI22499.1"/>
    </source>
</evidence>
<gene>
    <name evidence="8" type="ORF">A1355_02415</name>
</gene>
<dbReference type="STRING" id="702114.A1355_02415"/>
<organism evidence="8 9">
    <name type="scientific">Methylomonas koyamae</name>
    <dbReference type="NCBI Taxonomy" id="702114"/>
    <lineage>
        <taxon>Bacteria</taxon>
        <taxon>Pseudomonadati</taxon>
        <taxon>Pseudomonadota</taxon>
        <taxon>Gammaproteobacteria</taxon>
        <taxon>Methylococcales</taxon>
        <taxon>Methylococcaceae</taxon>
        <taxon>Methylomonas</taxon>
    </lineage>
</organism>
<evidence type="ECO:0000313" key="9">
    <source>
        <dbReference type="Proteomes" id="UP000077628"/>
    </source>
</evidence>
<evidence type="ECO:0000256" key="3">
    <source>
        <dbReference type="ARBA" id="ARBA00022692"/>
    </source>
</evidence>
<sequence>MAAVFYDGFLLLAIWFVATALILPFNAGEAFNSGQYFYPLYLLAVAFGFYGWFWTHGGQTLGLKAWKIRVADKAGGKLGWRRAGVRFIGGLLSWAIFGLGFAWCLIDKEGLAWHDRLSGTRLFFLDGPG</sequence>
<feature type="transmembrane region" description="Helical" evidence="6">
    <location>
        <begin position="87"/>
        <end position="106"/>
    </location>
</feature>
<reference evidence="9" key="1">
    <citation type="submission" date="2016-03" db="EMBL/GenBank/DDBJ databases">
        <authorList>
            <person name="Heylen K."/>
            <person name="De Vos P."/>
            <person name="Vekeman B."/>
        </authorList>
    </citation>
    <scope>NUCLEOTIDE SEQUENCE [LARGE SCALE GENOMIC DNA]</scope>
    <source>
        <strain evidence="9">R-45383</strain>
    </source>
</reference>
<dbReference type="Proteomes" id="UP000077628">
    <property type="component" value="Unassembled WGS sequence"/>
</dbReference>
<keyword evidence="5 6" id="KW-0472">Membrane</keyword>
<keyword evidence="2" id="KW-1003">Cell membrane</keyword>
<protein>
    <recommendedName>
        <fullName evidence="7">RDD domain-containing protein</fullName>
    </recommendedName>
</protein>
<dbReference type="PANTHER" id="PTHR36115:SF10">
    <property type="entry name" value="RDD DOMAIN-CONTAINING PROTEIN"/>
    <property type="match status" value="1"/>
</dbReference>
<dbReference type="GO" id="GO:0005886">
    <property type="term" value="C:plasma membrane"/>
    <property type="evidence" value="ECO:0007669"/>
    <property type="project" value="UniProtKB-SubCell"/>
</dbReference>
<dbReference type="EMBL" id="LUUK01000078">
    <property type="protein sequence ID" value="OAI22499.1"/>
    <property type="molecule type" value="Genomic_DNA"/>
</dbReference>
<name>A0A177NZ89_9GAMM</name>
<dbReference type="PANTHER" id="PTHR36115">
    <property type="entry name" value="PROLINE-RICH ANTIGEN HOMOLOG-RELATED"/>
    <property type="match status" value="1"/>
</dbReference>
<keyword evidence="4 6" id="KW-1133">Transmembrane helix</keyword>
<evidence type="ECO:0000256" key="2">
    <source>
        <dbReference type="ARBA" id="ARBA00022475"/>
    </source>
</evidence>
<dbReference type="Pfam" id="PF06271">
    <property type="entry name" value="RDD"/>
    <property type="match status" value="1"/>
</dbReference>
<accession>A0A177NZ89</accession>
<evidence type="ECO:0000256" key="4">
    <source>
        <dbReference type="ARBA" id="ARBA00022989"/>
    </source>
</evidence>
<dbReference type="AlphaFoldDB" id="A0A177NZ89"/>
<keyword evidence="3 6" id="KW-0812">Transmembrane</keyword>
<evidence type="ECO:0000259" key="7">
    <source>
        <dbReference type="Pfam" id="PF06271"/>
    </source>
</evidence>
<proteinExistence type="predicted"/>
<dbReference type="InterPro" id="IPR051791">
    <property type="entry name" value="Pra-immunoreactive"/>
</dbReference>
<dbReference type="OrthoDB" id="9793824at2"/>
<feature type="transmembrane region" description="Helical" evidence="6">
    <location>
        <begin position="36"/>
        <end position="54"/>
    </location>
</feature>
<dbReference type="InterPro" id="IPR010432">
    <property type="entry name" value="RDD"/>
</dbReference>
<evidence type="ECO:0000256" key="6">
    <source>
        <dbReference type="SAM" id="Phobius"/>
    </source>
</evidence>
<keyword evidence="9" id="KW-1185">Reference proteome</keyword>
<evidence type="ECO:0000256" key="1">
    <source>
        <dbReference type="ARBA" id="ARBA00004651"/>
    </source>
</evidence>
<comment type="subcellular location">
    <subcellularLocation>
        <location evidence="1">Cell membrane</location>
        <topology evidence="1">Multi-pass membrane protein</topology>
    </subcellularLocation>
</comment>
<feature type="domain" description="RDD" evidence="7">
    <location>
        <begin position="2"/>
        <end position="119"/>
    </location>
</feature>
<comment type="caution">
    <text evidence="8">The sequence shown here is derived from an EMBL/GenBank/DDBJ whole genome shotgun (WGS) entry which is preliminary data.</text>
</comment>
<feature type="transmembrane region" description="Helical" evidence="6">
    <location>
        <begin position="6"/>
        <end position="24"/>
    </location>
</feature>
<evidence type="ECO:0000256" key="5">
    <source>
        <dbReference type="ARBA" id="ARBA00023136"/>
    </source>
</evidence>